<keyword evidence="8" id="KW-1185">Reference proteome</keyword>
<accession>A0A845QA64</accession>
<dbReference type="Pfam" id="PF12848">
    <property type="entry name" value="ABC_tran_Xtn"/>
    <property type="match status" value="1"/>
</dbReference>
<dbReference type="OrthoDB" id="9808609at2"/>
<dbReference type="GO" id="GO:0016887">
    <property type="term" value="F:ATP hydrolysis activity"/>
    <property type="evidence" value="ECO:0007669"/>
    <property type="project" value="InterPro"/>
</dbReference>
<name>A0A845QA64_9HYPH</name>
<dbReference type="PANTHER" id="PTHR19211:SF14">
    <property type="entry name" value="ATP-BINDING CASSETTE SUB-FAMILY F MEMBER 1"/>
    <property type="match status" value="1"/>
</dbReference>
<dbReference type="InterPro" id="IPR050611">
    <property type="entry name" value="ABCF"/>
</dbReference>
<dbReference type="InterPro" id="IPR027417">
    <property type="entry name" value="P-loop_NTPase"/>
</dbReference>
<protein>
    <submittedName>
        <fullName evidence="7">ATP-binding cassette domain-containing protein</fullName>
    </submittedName>
</protein>
<evidence type="ECO:0000313" key="8">
    <source>
        <dbReference type="Proteomes" id="UP000470384"/>
    </source>
</evidence>
<dbReference type="InterPro" id="IPR003593">
    <property type="entry name" value="AAA+_ATPase"/>
</dbReference>
<feature type="domain" description="ABC transporter" evidence="6">
    <location>
        <begin position="311"/>
        <end position="528"/>
    </location>
</feature>
<dbReference type="Gene3D" id="3.40.50.300">
    <property type="entry name" value="P-loop containing nucleotide triphosphate hydrolases"/>
    <property type="match status" value="2"/>
</dbReference>
<dbReference type="CDD" id="cd03221">
    <property type="entry name" value="ABCF_EF-3"/>
    <property type="match status" value="2"/>
</dbReference>
<feature type="compositionally biased region" description="Basic and acidic residues" evidence="5">
    <location>
        <begin position="552"/>
        <end position="562"/>
    </location>
</feature>
<gene>
    <name evidence="7" type="ORF">GTQ45_07290</name>
</gene>
<evidence type="ECO:0000256" key="4">
    <source>
        <dbReference type="ARBA" id="ARBA00022840"/>
    </source>
</evidence>
<sequence length="653" mass="71742">MLQINDITYRIGDRVLLQGATAGVPEGKHVGVVGRNGVGKSTLFSLIRNEIPSETGSISVPKNWRIGGVEQEAPATDISLLETVLAADTERLALLTEAETATDPHRIADIHTRLADIDAHSAPARAASILAGLGFDEADQARPTKDFSGGWRMRVALAALLFTQPDLLLLDEPTNYLDLEGTIWLVDFLRKYPRTLLIVSHDRDLLDQVATGILHLEHQRLSFYSGNFARFQKLKAEQAEHDIALRKKLDAKRKHMSAFVERFRAKASKARQAQSRMKALSKLELPTVLADEQSAPISLQGPEDLLPPPIITMEDASVGYDEKAILSRMTLRIDQDDRIALLGANGNGKSTFAKLITARLKQMDGKVRRSPKLRIGYFAQHQVDELPEGLTPYQTMRQRMEKFGEVTDAQVRTRVGAIGFSGKRADVKVRDLSGGEKARLLLALATFDKPHMLVLDEPTNHLDMQGRDQLVDAINNYPGAVILISHDQHLIDSCADRLWLVHGGRVEAFDGDMDDYRRLLLSQRGRPGAQSDDRPAVKASAPDRAPAPTAEDEARGKAARKEAAKARASIAPLKKKADAAEMKIIEIEEKITKLDAVLADGSLFERDPAKADLIARARGELGTQLEKAEAAWEACHVAYEDAVEKAGLAAEDA</sequence>
<evidence type="ECO:0000313" key="7">
    <source>
        <dbReference type="EMBL" id="NBG95535.1"/>
    </source>
</evidence>
<dbReference type="PROSITE" id="PS50893">
    <property type="entry name" value="ABC_TRANSPORTER_2"/>
    <property type="match status" value="2"/>
</dbReference>
<feature type="region of interest" description="Disordered" evidence="5">
    <location>
        <begin position="523"/>
        <end position="562"/>
    </location>
</feature>
<dbReference type="GeneID" id="300654999"/>
<dbReference type="RefSeq" id="WP_160587490.1">
    <property type="nucleotide sequence ID" value="NZ_BMHN01000001.1"/>
</dbReference>
<proteinExistence type="inferred from homology"/>
<dbReference type="SMART" id="SM00382">
    <property type="entry name" value="AAA"/>
    <property type="match status" value="2"/>
</dbReference>
<keyword evidence="4 7" id="KW-0067">ATP-binding</keyword>
<feature type="domain" description="ABC transporter" evidence="6">
    <location>
        <begin position="2"/>
        <end position="243"/>
    </location>
</feature>
<dbReference type="InterPro" id="IPR037118">
    <property type="entry name" value="Val-tRNA_synth_C_sf"/>
</dbReference>
<keyword evidence="3" id="KW-0547">Nucleotide-binding</keyword>
<dbReference type="PANTHER" id="PTHR19211">
    <property type="entry name" value="ATP-BINDING TRANSPORT PROTEIN-RELATED"/>
    <property type="match status" value="1"/>
</dbReference>
<comment type="similarity">
    <text evidence="1">Belongs to the ABC transporter superfamily.</text>
</comment>
<dbReference type="Pfam" id="PF00005">
    <property type="entry name" value="ABC_tran"/>
    <property type="match status" value="2"/>
</dbReference>
<dbReference type="Gene3D" id="1.10.287.380">
    <property type="entry name" value="Valyl-tRNA synthetase, C-terminal domain"/>
    <property type="match status" value="1"/>
</dbReference>
<dbReference type="GO" id="GO:0005524">
    <property type="term" value="F:ATP binding"/>
    <property type="evidence" value="ECO:0007669"/>
    <property type="project" value="UniProtKB-KW"/>
</dbReference>
<evidence type="ECO:0000256" key="2">
    <source>
        <dbReference type="ARBA" id="ARBA00022737"/>
    </source>
</evidence>
<keyword evidence="2" id="KW-0677">Repeat</keyword>
<dbReference type="AlphaFoldDB" id="A0A845QA64"/>
<comment type="caution">
    <text evidence="7">The sequence shown here is derived from an EMBL/GenBank/DDBJ whole genome shotgun (WGS) entry which is preliminary data.</text>
</comment>
<dbReference type="EMBL" id="WXYQ01000005">
    <property type="protein sequence ID" value="NBG95535.1"/>
    <property type="molecule type" value="Genomic_DNA"/>
</dbReference>
<evidence type="ECO:0000259" key="6">
    <source>
        <dbReference type="PROSITE" id="PS50893"/>
    </source>
</evidence>
<evidence type="ECO:0000256" key="1">
    <source>
        <dbReference type="ARBA" id="ARBA00005417"/>
    </source>
</evidence>
<dbReference type="Proteomes" id="UP000470384">
    <property type="component" value="Unassembled WGS sequence"/>
</dbReference>
<reference evidence="7 8" key="1">
    <citation type="journal article" date="2016" name="Int. J. Syst. Evol. Microbiol.">
        <title>Pyruvatibacter mobilis gen. nov., sp. nov., a marine bacterium from the culture broth of Picochlorum sp. 122.</title>
        <authorList>
            <person name="Wang G."/>
            <person name="Tang M."/>
            <person name="Wu H."/>
            <person name="Dai S."/>
            <person name="Li T."/>
            <person name="Chen C."/>
            <person name="He H."/>
            <person name="Fan J."/>
            <person name="Xiang W."/>
            <person name="Li X."/>
        </authorList>
    </citation>
    <scope>NUCLEOTIDE SEQUENCE [LARGE SCALE GENOMIC DNA]</scope>
    <source>
        <strain evidence="7 8">GYP-11</strain>
    </source>
</reference>
<dbReference type="FunFam" id="3.40.50.300:FF:000011">
    <property type="entry name" value="Putative ABC transporter ATP-binding component"/>
    <property type="match status" value="1"/>
</dbReference>
<evidence type="ECO:0000256" key="3">
    <source>
        <dbReference type="ARBA" id="ARBA00022741"/>
    </source>
</evidence>
<dbReference type="InterPro" id="IPR017871">
    <property type="entry name" value="ABC_transporter-like_CS"/>
</dbReference>
<dbReference type="InterPro" id="IPR032781">
    <property type="entry name" value="ABC_tran_Xtn"/>
</dbReference>
<evidence type="ECO:0000256" key="5">
    <source>
        <dbReference type="SAM" id="MobiDB-lite"/>
    </source>
</evidence>
<dbReference type="PROSITE" id="PS00211">
    <property type="entry name" value="ABC_TRANSPORTER_1"/>
    <property type="match status" value="2"/>
</dbReference>
<organism evidence="7 8">
    <name type="scientific">Pyruvatibacter mobilis</name>
    <dbReference type="NCBI Taxonomy" id="1712261"/>
    <lineage>
        <taxon>Bacteria</taxon>
        <taxon>Pseudomonadati</taxon>
        <taxon>Pseudomonadota</taxon>
        <taxon>Alphaproteobacteria</taxon>
        <taxon>Hyphomicrobiales</taxon>
        <taxon>Parvibaculaceae</taxon>
        <taxon>Pyruvatibacter</taxon>
    </lineage>
</organism>
<dbReference type="InterPro" id="IPR003439">
    <property type="entry name" value="ABC_transporter-like_ATP-bd"/>
</dbReference>
<dbReference type="SUPFAM" id="SSF52540">
    <property type="entry name" value="P-loop containing nucleoside triphosphate hydrolases"/>
    <property type="match status" value="2"/>
</dbReference>